<dbReference type="Proteomes" id="UP000182345">
    <property type="component" value="Unassembled WGS sequence"/>
</dbReference>
<feature type="transmembrane region" description="Helical" evidence="1">
    <location>
        <begin position="249"/>
        <end position="268"/>
    </location>
</feature>
<dbReference type="EMBL" id="MNUK01000078">
    <property type="protein sequence ID" value="OIN90257.1"/>
    <property type="molecule type" value="Genomic_DNA"/>
</dbReference>
<reference evidence="3 4" key="1">
    <citation type="journal article" date="2016" name="Environ. Microbiol.">
        <title>Genomic resolution of a cold subsurface aquifer community provides metabolic insights for novel microbes adapted to high CO concentrations.</title>
        <authorList>
            <person name="Probst A.J."/>
            <person name="Castelle C.J."/>
            <person name="Singh A."/>
            <person name="Brown C.T."/>
            <person name="Anantharaman K."/>
            <person name="Sharon I."/>
            <person name="Hug L.A."/>
            <person name="Burstein D."/>
            <person name="Emerson J.B."/>
            <person name="Thomas B.C."/>
            <person name="Banfield J.F."/>
        </authorList>
    </citation>
    <scope>NUCLEOTIDE SEQUENCE [LARGE SCALE GENOMIC DNA]</scope>
    <source>
        <strain evidence="3">CG1_02_44_10</strain>
    </source>
</reference>
<sequence>MLLVVITVLGFVLRLTLSNQSFWLDEGASLMFGKLPIAQLMEAIKTDFHPPVFYSLLHFWLPIAGKSEWLIRLPFIVLATITIPVLYYLCWEIFGDKSRIPILSALFLALNPLHIYYSQELRMYALATLLVVAAWNFLARKKYLLASLINLLGFFTFYGTVFNLFSQTIFLFVLKPKNTIRIIVTLIAPTALAFLFWWPIFSAQLSNGHYLTNVLPGWKVLSGTLTLKSLALIPLKFILGRISLSPQKLYYLAGGTITLVFFIISGRASHRKSLLFWLALLCPLVAGALVSLKTPVLGYWRFLFVLPFFITILAVGVDSLPKIILFATTAWICGVFLFANLYFWTNPHFQREDWRGLNNFLAGKKSLVMLAFPYKLAPLYFYASDAHFLPLETTSYSQKSLFQTELEEQSTDLDTFFYLDYLADITDPGRVGLQSLSKFGLKQIGVYNFNNLGQLYEFQRL</sequence>
<dbReference type="InterPro" id="IPR038731">
    <property type="entry name" value="RgtA/B/C-like"/>
</dbReference>
<evidence type="ECO:0000313" key="3">
    <source>
        <dbReference type="EMBL" id="OIN90257.1"/>
    </source>
</evidence>
<feature type="transmembrane region" description="Helical" evidence="1">
    <location>
        <begin position="69"/>
        <end position="88"/>
    </location>
</feature>
<accession>A0A1J4RS95</accession>
<dbReference type="AlphaFoldDB" id="A0A1J4RS95"/>
<evidence type="ECO:0000256" key="1">
    <source>
        <dbReference type="SAM" id="Phobius"/>
    </source>
</evidence>
<feature type="transmembrane region" description="Helical" evidence="1">
    <location>
        <begin position="123"/>
        <end position="139"/>
    </location>
</feature>
<feature type="domain" description="Glycosyltransferase RgtA/B/C/D-like" evidence="2">
    <location>
        <begin position="49"/>
        <end position="192"/>
    </location>
</feature>
<comment type="caution">
    <text evidence="3">The sequence shown here is derived from an EMBL/GenBank/DDBJ whole genome shotgun (WGS) entry which is preliminary data.</text>
</comment>
<dbReference type="Pfam" id="PF13231">
    <property type="entry name" value="PMT_2"/>
    <property type="match status" value="1"/>
</dbReference>
<keyword evidence="1" id="KW-0812">Transmembrane</keyword>
<keyword evidence="1" id="KW-1133">Transmembrane helix</keyword>
<evidence type="ECO:0000259" key="2">
    <source>
        <dbReference type="Pfam" id="PF13231"/>
    </source>
</evidence>
<feature type="transmembrane region" description="Helical" evidence="1">
    <location>
        <begin position="151"/>
        <end position="174"/>
    </location>
</feature>
<feature type="transmembrane region" description="Helical" evidence="1">
    <location>
        <begin position="299"/>
        <end position="317"/>
    </location>
</feature>
<feature type="transmembrane region" description="Helical" evidence="1">
    <location>
        <begin position="180"/>
        <end position="201"/>
    </location>
</feature>
<organism evidence="3 4">
    <name type="scientific">Candidatus Collierbacteria bacterium CG1_02_44_10</name>
    <dbReference type="NCBI Taxonomy" id="1805087"/>
    <lineage>
        <taxon>Bacteria</taxon>
        <taxon>Candidatus Collieribacteriota</taxon>
    </lineage>
</organism>
<evidence type="ECO:0000313" key="4">
    <source>
        <dbReference type="Proteomes" id="UP000182345"/>
    </source>
</evidence>
<proteinExistence type="predicted"/>
<feature type="transmembrane region" description="Helical" evidence="1">
    <location>
        <begin position="100"/>
        <end position="117"/>
    </location>
</feature>
<keyword evidence="1" id="KW-0472">Membrane</keyword>
<name>A0A1J4RS95_9BACT</name>
<protein>
    <recommendedName>
        <fullName evidence="2">Glycosyltransferase RgtA/B/C/D-like domain-containing protein</fullName>
    </recommendedName>
</protein>
<feature type="transmembrane region" description="Helical" evidence="1">
    <location>
        <begin position="274"/>
        <end position="292"/>
    </location>
</feature>
<feature type="transmembrane region" description="Helical" evidence="1">
    <location>
        <begin position="323"/>
        <end position="345"/>
    </location>
</feature>
<gene>
    <name evidence="3" type="ORF">AUJ42_03390</name>
</gene>